<keyword evidence="1" id="KW-1133">Transmembrane helix</keyword>
<reference evidence="2 3" key="2">
    <citation type="submission" date="2020-06" db="EMBL/GenBank/DDBJ databases">
        <title>Antribacter stalactiti gen. nov., sp. nov., a new member of the family Nacardiaceae isolated from a cave.</title>
        <authorList>
            <person name="Kim I.S."/>
        </authorList>
    </citation>
    <scope>NUCLEOTIDE SEQUENCE [LARGE SCALE GENOMIC DNA]</scope>
    <source>
        <strain evidence="2 3">YC2-7</strain>
    </source>
</reference>
<feature type="transmembrane region" description="Helical" evidence="1">
    <location>
        <begin position="21"/>
        <end position="40"/>
    </location>
</feature>
<sequence length="66" mass="6629">MDNVVKSPNQRVNFSVLGADLVEWLIVCLLCAVATAGVAVMTGSVVSAAVVGVVVFIASAAVVALL</sequence>
<proteinExistence type="predicted"/>
<feature type="transmembrane region" description="Helical" evidence="1">
    <location>
        <begin position="46"/>
        <end position="65"/>
    </location>
</feature>
<evidence type="ECO:0000313" key="3">
    <source>
        <dbReference type="Proteomes" id="UP000535543"/>
    </source>
</evidence>
<keyword evidence="3" id="KW-1185">Reference proteome</keyword>
<protein>
    <submittedName>
        <fullName evidence="2">Uncharacterized protein</fullName>
    </submittedName>
</protein>
<dbReference type="Proteomes" id="UP000535543">
    <property type="component" value="Unassembled WGS sequence"/>
</dbReference>
<gene>
    <name evidence="2" type="ORF">FGL95_10305</name>
</gene>
<reference evidence="2 3" key="1">
    <citation type="submission" date="2019-05" db="EMBL/GenBank/DDBJ databases">
        <authorList>
            <person name="Lee S.D."/>
        </authorList>
    </citation>
    <scope>NUCLEOTIDE SEQUENCE [LARGE SCALE GENOMIC DNA]</scope>
    <source>
        <strain evidence="2 3">YC2-7</strain>
    </source>
</reference>
<evidence type="ECO:0000313" key="2">
    <source>
        <dbReference type="EMBL" id="NMN95421.1"/>
    </source>
</evidence>
<dbReference type="RefSeq" id="WP_169586288.1">
    <property type="nucleotide sequence ID" value="NZ_VCQU01000003.1"/>
</dbReference>
<evidence type="ECO:0000256" key="1">
    <source>
        <dbReference type="SAM" id="Phobius"/>
    </source>
</evidence>
<keyword evidence="1" id="KW-0812">Transmembrane</keyword>
<dbReference type="EMBL" id="VCQU01000003">
    <property type="protein sequence ID" value="NMN95421.1"/>
    <property type="molecule type" value="Genomic_DNA"/>
</dbReference>
<organism evidence="2 3">
    <name type="scientific">Antrihabitans stalactiti</name>
    <dbReference type="NCBI Taxonomy" id="2584121"/>
    <lineage>
        <taxon>Bacteria</taxon>
        <taxon>Bacillati</taxon>
        <taxon>Actinomycetota</taxon>
        <taxon>Actinomycetes</taxon>
        <taxon>Mycobacteriales</taxon>
        <taxon>Nocardiaceae</taxon>
        <taxon>Antrihabitans</taxon>
    </lineage>
</organism>
<comment type="caution">
    <text evidence="2">The sequence shown here is derived from an EMBL/GenBank/DDBJ whole genome shotgun (WGS) entry which is preliminary data.</text>
</comment>
<keyword evidence="1" id="KW-0472">Membrane</keyword>
<dbReference type="AlphaFoldDB" id="A0A848KAP7"/>
<accession>A0A848KAP7</accession>
<name>A0A848KAP7_9NOCA</name>